<dbReference type="Gene3D" id="3.90.226.10">
    <property type="entry name" value="2-enoyl-CoA Hydratase, Chain A, domain 1"/>
    <property type="match status" value="1"/>
</dbReference>
<accession>A0A7W6FPI9</accession>
<dbReference type="EMBL" id="JACIDT010000004">
    <property type="protein sequence ID" value="MBB3925933.1"/>
    <property type="molecule type" value="Genomic_DNA"/>
</dbReference>
<dbReference type="SUPFAM" id="SSF52096">
    <property type="entry name" value="ClpP/crotonase"/>
    <property type="match status" value="1"/>
</dbReference>
<evidence type="ECO:0000256" key="1">
    <source>
        <dbReference type="ARBA" id="ARBA00005254"/>
    </source>
</evidence>
<organism evidence="2 3">
    <name type="scientific">Sphingobium jiangsuense</name>
    <dbReference type="NCBI Taxonomy" id="870476"/>
    <lineage>
        <taxon>Bacteria</taxon>
        <taxon>Pseudomonadati</taxon>
        <taxon>Pseudomonadota</taxon>
        <taxon>Alphaproteobacteria</taxon>
        <taxon>Sphingomonadales</taxon>
        <taxon>Sphingomonadaceae</taxon>
        <taxon>Sphingobium</taxon>
    </lineage>
</organism>
<gene>
    <name evidence="2" type="ORF">GGR43_001648</name>
</gene>
<comment type="caution">
    <text evidence="2">The sequence shown here is derived from an EMBL/GenBank/DDBJ whole genome shotgun (WGS) entry which is preliminary data.</text>
</comment>
<keyword evidence="3" id="KW-1185">Reference proteome</keyword>
<dbReference type="CDD" id="cd06558">
    <property type="entry name" value="crotonase-like"/>
    <property type="match status" value="1"/>
</dbReference>
<dbReference type="AlphaFoldDB" id="A0A7W6FPI9"/>
<dbReference type="GO" id="GO:0003824">
    <property type="term" value="F:catalytic activity"/>
    <property type="evidence" value="ECO:0007669"/>
    <property type="project" value="UniProtKB-ARBA"/>
</dbReference>
<name>A0A7W6FPI9_9SPHN</name>
<dbReference type="PANTHER" id="PTHR43802">
    <property type="entry name" value="ENOYL-COA HYDRATASE"/>
    <property type="match status" value="1"/>
</dbReference>
<evidence type="ECO:0000313" key="3">
    <source>
        <dbReference type="Proteomes" id="UP000571950"/>
    </source>
</evidence>
<dbReference type="InterPro" id="IPR029045">
    <property type="entry name" value="ClpP/crotonase-like_dom_sf"/>
</dbReference>
<proteinExistence type="inferred from homology"/>
<comment type="similarity">
    <text evidence="1">Belongs to the enoyl-CoA hydratase/isomerase family.</text>
</comment>
<dbReference type="PANTHER" id="PTHR43802:SF1">
    <property type="entry name" value="IP11341P-RELATED"/>
    <property type="match status" value="1"/>
</dbReference>
<dbReference type="RefSeq" id="WP_188071469.1">
    <property type="nucleotide sequence ID" value="NZ_BSPS01000001.1"/>
</dbReference>
<dbReference type="Pfam" id="PF00378">
    <property type="entry name" value="ECH_1"/>
    <property type="match status" value="1"/>
</dbReference>
<sequence length="250" mass="26835">MDEHFDTIAITRQDGIVELRLHHRGGSALWAPWGGLHRELGRAFAGIAADADVRAVIITGTGEDFCAGFDTGVAPPPLSSAMWDVILREGRDLLMNLLAIEVPVIAAVHGAAFVHAEIPLLADIVLASETARFADKAHAIAGVVPGDGVHVVWPMLLGPNRGRYFLLTGQEIAAREALSLGLVGEVLPADRLTDRAWEHARAIAARPPLANRYTRLLLTRHLKERLAAELEQGLTMEGMAVLAGMNISHG</sequence>
<reference evidence="2 3" key="1">
    <citation type="submission" date="2020-08" db="EMBL/GenBank/DDBJ databases">
        <title>Genomic Encyclopedia of Type Strains, Phase IV (KMG-IV): sequencing the most valuable type-strain genomes for metagenomic binning, comparative biology and taxonomic classification.</title>
        <authorList>
            <person name="Goeker M."/>
        </authorList>
    </citation>
    <scope>NUCLEOTIDE SEQUENCE [LARGE SCALE GENOMIC DNA]</scope>
    <source>
        <strain evidence="2 3">DSM 26189</strain>
    </source>
</reference>
<evidence type="ECO:0000313" key="2">
    <source>
        <dbReference type="EMBL" id="MBB3925933.1"/>
    </source>
</evidence>
<dbReference type="Proteomes" id="UP000571950">
    <property type="component" value="Unassembled WGS sequence"/>
</dbReference>
<dbReference type="InterPro" id="IPR001753">
    <property type="entry name" value="Enoyl-CoA_hydra/iso"/>
</dbReference>
<protein>
    <submittedName>
        <fullName evidence="2">Enoyl-CoA hydratase/carnithine racemase</fullName>
    </submittedName>
</protein>